<dbReference type="SUPFAM" id="SSF53335">
    <property type="entry name" value="S-adenosyl-L-methionine-dependent methyltransferases"/>
    <property type="match status" value="1"/>
</dbReference>
<dbReference type="EMBL" id="JAQFWQ010000024">
    <property type="protein sequence ID" value="MDA2811147.1"/>
    <property type="molecule type" value="Genomic_DNA"/>
</dbReference>
<feature type="transmembrane region" description="Helical" evidence="2">
    <location>
        <begin position="366"/>
        <end position="389"/>
    </location>
</feature>
<protein>
    <submittedName>
        <fullName evidence="3">Fused MFS/spermidine synthase</fullName>
    </submittedName>
</protein>
<feature type="transmembrane region" description="Helical" evidence="2">
    <location>
        <begin position="121"/>
        <end position="151"/>
    </location>
</feature>
<accession>A0ABT4U2H2</accession>
<dbReference type="PANTHER" id="PTHR43317">
    <property type="entry name" value="THERMOSPERMINE SYNTHASE ACAULIS5"/>
    <property type="match status" value="1"/>
</dbReference>
<keyword evidence="4" id="KW-1185">Reference proteome</keyword>
<dbReference type="Gene3D" id="3.40.50.150">
    <property type="entry name" value="Vaccinia Virus protein VP39"/>
    <property type="match status" value="1"/>
</dbReference>
<dbReference type="Proteomes" id="UP001527866">
    <property type="component" value="Unassembled WGS sequence"/>
</dbReference>
<keyword evidence="2" id="KW-0472">Membrane</keyword>
<keyword evidence="2" id="KW-0812">Transmembrane</keyword>
<dbReference type="RefSeq" id="WP_270685608.1">
    <property type="nucleotide sequence ID" value="NZ_JAQFWQ010000024.1"/>
</dbReference>
<feature type="transmembrane region" description="Helical" evidence="2">
    <location>
        <begin position="163"/>
        <end position="183"/>
    </location>
</feature>
<proteinExistence type="predicted"/>
<name>A0ABT4U2H2_9ACTN</name>
<feature type="transmembrane region" description="Helical" evidence="2">
    <location>
        <begin position="276"/>
        <end position="296"/>
    </location>
</feature>
<feature type="transmembrane region" description="Helical" evidence="2">
    <location>
        <begin position="303"/>
        <end position="322"/>
    </location>
</feature>
<evidence type="ECO:0000256" key="1">
    <source>
        <dbReference type="ARBA" id="ARBA00023115"/>
    </source>
</evidence>
<gene>
    <name evidence="3" type="ORF">O4J56_10910</name>
</gene>
<dbReference type="InterPro" id="IPR036259">
    <property type="entry name" value="MFS_trans_sf"/>
</dbReference>
<keyword evidence="1" id="KW-0620">Polyamine biosynthesis</keyword>
<comment type="caution">
    <text evidence="3">The sequence shown here is derived from an EMBL/GenBank/DDBJ whole genome shotgun (WGS) entry which is preliminary data.</text>
</comment>
<feature type="transmembrane region" description="Helical" evidence="2">
    <location>
        <begin position="448"/>
        <end position="464"/>
    </location>
</feature>
<evidence type="ECO:0000313" key="4">
    <source>
        <dbReference type="Proteomes" id="UP001527866"/>
    </source>
</evidence>
<feature type="transmembrane region" description="Helical" evidence="2">
    <location>
        <begin position="424"/>
        <end position="442"/>
    </location>
</feature>
<feature type="transmembrane region" description="Helical" evidence="2">
    <location>
        <begin position="195"/>
        <end position="215"/>
    </location>
</feature>
<dbReference type="SUPFAM" id="SSF103473">
    <property type="entry name" value="MFS general substrate transporter"/>
    <property type="match status" value="1"/>
</dbReference>
<feature type="transmembrane region" description="Helical" evidence="2">
    <location>
        <begin position="93"/>
        <end position="115"/>
    </location>
</feature>
<dbReference type="InterPro" id="IPR029063">
    <property type="entry name" value="SAM-dependent_MTases_sf"/>
</dbReference>
<evidence type="ECO:0000313" key="3">
    <source>
        <dbReference type="EMBL" id="MDA2811147.1"/>
    </source>
</evidence>
<feature type="transmembrane region" description="Helical" evidence="2">
    <location>
        <begin position="469"/>
        <end position="488"/>
    </location>
</feature>
<dbReference type="CDD" id="cd02440">
    <property type="entry name" value="AdoMet_MTases"/>
    <property type="match status" value="1"/>
</dbReference>
<feature type="transmembrane region" description="Helical" evidence="2">
    <location>
        <begin position="251"/>
        <end position="270"/>
    </location>
</feature>
<feature type="transmembrane region" description="Helical" evidence="2">
    <location>
        <begin position="54"/>
        <end position="81"/>
    </location>
</feature>
<feature type="transmembrane region" description="Helical" evidence="2">
    <location>
        <begin position="395"/>
        <end position="412"/>
    </location>
</feature>
<dbReference type="NCBIfam" id="NF037959">
    <property type="entry name" value="MFS_SpdSyn"/>
    <property type="match status" value="1"/>
</dbReference>
<feature type="transmembrane region" description="Helical" evidence="2">
    <location>
        <begin position="21"/>
        <end position="42"/>
    </location>
</feature>
<reference evidence="3 4" key="1">
    <citation type="submission" date="2023-01" db="EMBL/GenBank/DDBJ databases">
        <title>Draft genome sequence of Nocardiopsis sp. RSe5-2 isolated from halophytes.</title>
        <authorList>
            <person name="Duangmal K."/>
            <person name="Chantavorakit T."/>
        </authorList>
    </citation>
    <scope>NUCLEOTIDE SEQUENCE [LARGE SCALE GENOMIC DNA]</scope>
    <source>
        <strain evidence="3 4">RSe5-2</strain>
    </source>
</reference>
<feature type="transmembrane region" description="Helical" evidence="2">
    <location>
        <begin position="328"/>
        <end position="354"/>
    </location>
</feature>
<sequence length="759" mass="81180">MTTASEAPPASETEARSPSRVGLFNVLFTAAILLSALLLFAVQPMVSKMLLPPYGGAAAVWTTSLLFFQTVLLIGYAYAHFAPRLFGRAHPPLHAVLVLVPLFVLPVALPAWAIPGEGVPVAAWLLLVLGAMVGLPFLVLSTTGPLVQAWYSQLGLPRSRDPYFLYAASNVGSLSALIAYPFIVEPTLETRTQALTWAAGYVVFAVLIGCCAVIVRRRASRAVPQQEEAGGEAGEEAPPASGTAVTWKRRALWLALAALPSSLMQGATTYMSTDVAAVPLLWVIPLALFLGTYIIAFGARRHGWVSGTVELLLVAVLPLVLLSRMPTLVPVSVAMLAAMAMLVLVSLACHGLLAADRPEPSRLTEFFMITSLGGALGSLFNGVIAPLVFDEMLEYPLALIASVLVALAATRPSAPVQALRDRSWARLALLALVAVAVVLYFVTRSVPVLMGAMLMAMPLCIVIMRDRRVLVGFLAVVSALALVGLGYLRDDDVLKGRTFFGSYSITEDGERRQLSHGTTVHGFQLQDADNRSTPVSYYSETGPVGDVFSTYGQDASNVGVVGLGTGAIAAHGKKGQRFDFFEIDPEMVKVASDPRWFTYLDECACDVRTMVGDGRLLLDEADDGTYDVIVLDAFTSDAIPAHLLTREALAEFKTKLAPGGVLVVHLSNRNLELEPMLGATATEAGMQGLLRSDANRDEDGDEVNPYAYPSVWAVLAAEEGDLEPITSDGAPNADEWQAIPTDGPVWTDSYSSLLPILKW</sequence>
<organism evidence="3 4">
    <name type="scientific">Nocardiopsis endophytica</name>
    <dbReference type="NCBI Taxonomy" id="3018445"/>
    <lineage>
        <taxon>Bacteria</taxon>
        <taxon>Bacillati</taxon>
        <taxon>Actinomycetota</taxon>
        <taxon>Actinomycetes</taxon>
        <taxon>Streptosporangiales</taxon>
        <taxon>Nocardiopsidaceae</taxon>
        <taxon>Nocardiopsis</taxon>
    </lineage>
</organism>
<keyword evidence="2" id="KW-1133">Transmembrane helix</keyword>
<evidence type="ECO:0000256" key="2">
    <source>
        <dbReference type="SAM" id="Phobius"/>
    </source>
</evidence>
<dbReference type="PANTHER" id="PTHR43317:SF1">
    <property type="entry name" value="THERMOSPERMINE SYNTHASE ACAULIS5"/>
    <property type="match status" value="1"/>
</dbReference>